<dbReference type="PROSITE" id="PS00375">
    <property type="entry name" value="UDPGT"/>
    <property type="match status" value="1"/>
</dbReference>
<dbReference type="Gene3D" id="3.40.50.2000">
    <property type="entry name" value="Glycogen Phosphorylase B"/>
    <property type="match status" value="2"/>
</dbReference>
<evidence type="ECO:0000256" key="4">
    <source>
        <dbReference type="RuleBase" id="RU362057"/>
    </source>
</evidence>
<reference evidence="5" key="1">
    <citation type="journal article" date="2021" name="Nat. Commun.">
        <title>Genomic analyses provide insights into spinach domestication and the genetic basis of agronomic traits.</title>
        <authorList>
            <person name="Cai X."/>
            <person name="Sun X."/>
            <person name="Xu C."/>
            <person name="Sun H."/>
            <person name="Wang X."/>
            <person name="Ge C."/>
            <person name="Zhang Z."/>
            <person name="Wang Q."/>
            <person name="Fei Z."/>
            <person name="Jiao C."/>
            <person name="Wang Q."/>
        </authorList>
    </citation>
    <scope>NUCLEOTIDE SEQUENCE [LARGE SCALE GENOMIC DNA]</scope>
    <source>
        <strain evidence="5">cv. Varoflay</strain>
    </source>
</reference>
<dbReference type="GO" id="GO:0008194">
    <property type="term" value="F:UDP-glycosyltransferase activity"/>
    <property type="evidence" value="ECO:0000318"/>
    <property type="project" value="GO_Central"/>
</dbReference>
<dbReference type="GeneID" id="110788934"/>
<evidence type="ECO:0000313" key="6">
    <source>
        <dbReference type="RefSeq" id="XP_021849262.2"/>
    </source>
</evidence>
<sequence>MMEKITEKYRGHVLAVPYPSQGHICPMLQFCRRLVSKGVKASLAITKHISTTLNPEPDSHVSLVTISDGFDDGGFSRAESISAYLARLEVVGSQALGDIIEEHVGTRNAITCIVYDAFFPWCLNVARKYGLQGASFFTQACGVNYFYYLIHRGKFTMPVCSPTVDVPGLPPLDVGDLPSFVSSPESYPAYLDLVFNQISNLEEADFVLVNTVYELEDKIVDVMSKECPLLTIGPTIPSFYVDKRIPLDKDYGLSLYHLDPTPTTNWLSTKPQNSVVYVSFGSMACLPKAQIEELAWGLKQSDYHFLWVVRASEEDKLPKGFANEVAAKGLIVTWSPQLEVLASEAVGCFFTHCGWNSTLEALVMGVPMIGMPQWTDQPTVAKFVEDVWNVGVRVKVNEEGLVRREEVKRRIIEVMEQRNGKLVENSNRWKDLVNKAICKDGSSDRNINEFISKIYTSQ</sequence>
<dbReference type="GO" id="GO:0080044">
    <property type="term" value="F:quercetin 7-O-glucosyltransferase activity"/>
    <property type="evidence" value="ECO:0007669"/>
    <property type="project" value="TreeGrafter"/>
</dbReference>
<dbReference type="AlphaFoldDB" id="A0A9R0IHF6"/>
<dbReference type="PANTHER" id="PTHR11926">
    <property type="entry name" value="GLUCOSYL/GLUCURONOSYL TRANSFERASES"/>
    <property type="match status" value="1"/>
</dbReference>
<organism evidence="5 6">
    <name type="scientific">Spinacia oleracea</name>
    <name type="common">Spinach</name>
    <dbReference type="NCBI Taxonomy" id="3562"/>
    <lineage>
        <taxon>Eukaryota</taxon>
        <taxon>Viridiplantae</taxon>
        <taxon>Streptophyta</taxon>
        <taxon>Embryophyta</taxon>
        <taxon>Tracheophyta</taxon>
        <taxon>Spermatophyta</taxon>
        <taxon>Magnoliopsida</taxon>
        <taxon>eudicotyledons</taxon>
        <taxon>Gunneridae</taxon>
        <taxon>Pentapetalae</taxon>
        <taxon>Caryophyllales</taxon>
        <taxon>Chenopodiaceae</taxon>
        <taxon>Chenopodioideae</taxon>
        <taxon>Anserineae</taxon>
        <taxon>Spinacia</taxon>
    </lineage>
</organism>
<gene>
    <name evidence="6" type="primary">LOC110788934</name>
</gene>
<dbReference type="GO" id="GO:0080043">
    <property type="term" value="F:quercetin 3-O-glucosyltransferase activity"/>
    <property type="evidence" value="ECO:0007669"/>
    <property type="project" value="TreeGrafter"/>
</dbReference>
<name>A0A9R0IHF6_SPIOL</name>
<dbReference type="InterPro" id="IPR035595">
    <property type="entry name" value="UDP_glycos_trans_CS"/>
</dbReference>
<dbReference type="PANTHER" id="PTHR11926:SF1311">
    <property type="entry name" value="UDP-GLYCOSYLTRANSFERASE 74F2"/>
    <property type="match status" value="1"/>
</dbReference>
<evidence type="ECO:0000256" key="2">
    <source>
        <dbReference type="ARBA" id="ARBA00022679"/>
    </source>
</evidence>
<protein>
    <recommendedName>
        <fullName evidence="4">Glycosyltransferase</fullName>
        <ecNumber evidence="4">2.4.1.-</ecNumber>
    </recommendedName>
</protein>
<dbReference type="InterPro" id="IPR002213">
    <property type="entry name" value="UDP_glucos_trans"/>
</dbReference>
<keyword evidence="3" id="KW-0328">Glycosyltransferase</keyword>
<evidence type="ECO:0000256" key="1">
    <source>
        <dbReference type="ARBA" id="ARBA00009995"/>
    </source>
</evidence>
<proteinExistence type="inferred from homology"/>
<dbReference type="SUPFAM" id="SSF53756">
    <property type="entry name" value="UDP-Glycosyltransferase/glycogen phosphorylase"/>
    <property type="match status" value="1"/>
</dbReference>
<dbReference type="RefSeq" id="XP_021849262.2">
    <property type="nucleotide sequence ID" value="XM_021993570.2"/>
</dbReference>
<keyword evidence="2 3" id="KW-0808">Transferase</keyword>
<keyword evidence="5" id="KW-1185">Reference proteome</keyword>
<dbReference type="KEGG" id="soe:110788934"/>
<reference evidence="6" key="2">
    <citation type="submission" date="2025-08" db="UniProtKB">
        <authorList>
            <consortium name="RefSeq"/>
        </authorList>
    </citation>
    <scope>IDENTIFICATION</scope>
    <source>
        <tissue evidence="6">Leaf</tissue>
    </source>
</reference>
<evidence type="ECO:0000313" key="5">
    <source>
        <dbReference type="Proteomes" id="UP000813463"/>
    </source>
</evidence>
<dbReference type="EC" id="2.4.1.-" evidence="4"/>
<comment type="similarity">
    <text evidence="1 3">Belongs to the UDP-glycosyltransferase family.</text>
</comment>
<accession>A0A9R0IHF6</accession>
<dbReference type="Proteomes" id="UP000813463">
    <property type="component" value="Chromosome 3"/>
</dbReference>
<dbReference type="Pfam" id="PF00201">
    <property type="entry name" value="UDPGT"/>
    <property type="match status" value="1"/>
</dbReference>
<dbReference type="CDD" id="cd03784">
    <property type="entry name" value="GT1_Gtf-like"/>
    <property type="match status" value="1"/>
</dbReference>
<evidence type="ECO:0000256" key="3">
    <source>
        <dbReference type="RuleBase" id="RU003718"/>
    </source>
</evidence>